<dbReference type="HOGENOM" id="CLU_2905039_0_0_1"/>
<keyword evidence="2" id="KW-1185">Reference proteome</keyword>
<dbReference type="AlphaFoldDB" id="A0A0C9Z601"/>
<protein>
    <submittedName>
        <fullName evidence="1">Uncharacterized protein</fullName>
    </submittedName>
</protein>
<dbReference type="Proteomes" id="UP000054018">
    <property type="component" value="Unassembled WGS sequence"/>
</dbReference>
<reference evidence="2" key="2">
    <citation type="submission" date="2015-01" db="EMBL/GenBank/DDBJ databases">
        <title>Evolutionary Origins and Diversification of the Mycorrhizal Mutualists.</title>
        <authorList>
            <consortium name="DOE Joint Genome Institute"/>
            <consortium name="Mycorrhizal Genomics Consortium"/>
            <person name="Kohler A."/>
            <person name="Kuo A."/>
            <person name="Nagy L.G."/>
            <person name="Floudas D."/>
            <person name="Copeland A."/>
            <person name="Barry K.W."/>
            <person name="Cichocki N."/>
            <person name="Veneault-Fourrey C."/>
            <person name="LaButti K."/>
            <person name="Lindquist E.A."/>
            <person name="Lipzen A."/>
            <person name="Lundell T."/>
            <person name="Morin E."/>
            <person name="Murat C."/>
            <person name="Riley R."/>
            <person name="Ohm R."/>
            <person name="Sun H."/>
            <person name="Tunlid A."/>
            <person name="Henrissat B."/>
            <person name="Grigoriev I.V."/>
            <person name="Hibbett D.S."/>
            <person name="Martin F."/>
        </authorList>
    </citation>
    <scope>NUCLEOTIDE SEQUENCE [LARGE SCALE GENOMIC DNA]</scope>
    <source>
        <strain evidence="2">441</strain>
    </source>
</reference>
<evidence type="ECO:0000313" key="2">
    <source>
        <dbReference type="Proteomes" id="UP000054018"/>
    </source>
</evidence>
<name>A0A0C9Z601_9AGAM</name>
<gene>
    <name evidence="1" type="ORF">PISMIDRAFT_403243</name>
</gene>
<evidence type="ECO:0000313" key="1">
    <source>
        <dbReference type="EMBL" id="KIK24566.1"/>
    </source>
</evidence>
<dbReference type="EMBL" id="KN833715">
    <property type="protein sequence ID" value="KIK24566.1"/>
    <property type="molecule type" value="Genomic_DNA"/>
</dbReference>
<accession>A0A0C9Z601</accession>
<proteinExistence type="predicted"/>
<organism evidence="1 2">
    <name type="scientific">Pisolithus microcarpus 441</name>
    <dbReference type="NCBI Taxonomy" id="765257"/>
    <lineage>
        <taxon>Eukaryota</taxon>
        <taxon>Fungi</taxon>
        <taxon>Dikarya</taxon>
        <taxon>Basidiomycota</taxon>
        <taxon>Agaricomycotina</taxon>
        <taxon>Agaricomycetes</taxon>
        <taxon>Agaricomycetidae</taxon>
        <taxon>Boletales</taxon>
        <taxon>Sclerodermatineae</taxon>
        <taxon>Pisolithaceae</taxon>
        <taxon>Pisolithus</taxon>
    </lineage>
</organism>
<sequence>MGKRSLKGALVLESDGRNQGPSFSSVLCRTWTLSQVDTRFLRLETQNTSLYTLFDLERRDTD</sequence>
<reference evidence="1 2" key="1">
    <citation type="submission" date="2014-04" db="EMBL/GenBank/DDBJ databases">
        <authorList>
            <consortium name="DOE Joint Genome Institute"/>
            <person name="Kuo A."/>
            <person name="Kohler A."/>
            <person name="Costa M.D."/>
            <person name="Nagy L.G."/>
            <person name="Floudas D."/>
            <person name="Copeland A."/>
            <person name="Barry K.W."/>
            <person name="Cichocki N."/>
            <person name="Veneault-Fourrey C."/>
            <person name="LaButti K."/>
            <person name="Lindquist E.A."/>
            <person name="Lipzen A."/>
            <person name="Lundell T."/>
            <person name="Morin E."/>
            <person name="Murat C."/>
            <person name="Sun H."/>
            <person name="Tunlid A."/>
            <person name="Henrissat B."/>
            <person name="Grigoriev I.V."/>
            <person name="Hibbett D.S."/>
            <person name="Martin F."/>
            <person name="Nordberg H.P."/>
            <person name="Cantor M.N."/>
            <person name="Hua S.X."/>
        </authorList>
    </citation>
    <scope>NUCLEOTIDE SEQUENCE [LARGE SCALE GENOMIC DNA]</scope>
    <source>
        <strain evidence="1 2">441</strain>
    </source>
</reference>